<proteinExistence type="predicted"/>
<comment type="caution">
    <text evidence="1">The sequence shown here is derived from an EMBL/GenBank/DDBJ whole genome shotgun (WGS) entry which is preliminary data.</text>
</comment>
<reference evidence="1" key="1">
    <citation type="submission" date="2020-06" db="EMBL/GenBank/DDBJ databases">
        <authorList>
            <consortium name="Plant Systems Biology data submission"/>
        </authorList>
    </citation>
    <scope>NUCLEOTIDE SEQUENCE</scope>
    <source>
        <strain evidence="1">D6</strain>
    </source>
</reference>
<evidence type="ECO:0000313" key="1">
    <source>
        <dbReference type="EMBL" id="CAB9531754.1"/>
    </source>
</evidence>
<dbReference type="EMBL" id="CAICTM010003942">
    <property type="protein sequence ID" value="CAB9531754.1"/>
    <property type="molecule type" value="Genomic_DNA"/>
</dbReference>
<name>A0A9N8F4K7_9STRA</name>
<gene>
    <name evidence="1" type="ORF">SEMRO_3944_G352050.1</name>
</gene>
<sequence>MPTKKPAYCQKRGFSSKDLHVTIVDVPEKTPVLSAFAYKLKPLPMDSQLHLQDGVEAAVEEYANHRDVTMLVTLPGFVYWPKDQFVDFIGFCQFHGEVKRLCSATSDCIVLMTHTDYTVTIRIFGNDKMMEATTESADESFDSFEELEGLTQDILPAMKMSPMPKKRYN</sequence>
<protein>
    <submittedName>
        <fullName evidence="1">Uncharacterized protein</fullName>
    </submittedName>
</protein>
<accession>A0A9N8F4K7</accession>
<dbReference type="AlphaFoldDB" id="A0A9N8F4K7"/>
<dbReference type="Proteomes" id="UP001153069">
    <property type="component" value="Unassembled WGS sequence"/>
</dbReference>
<keyword evidence="2" id="KW-1185">Reference proteome</keyword>
<organism evidence="1 2">
    <name type="scientific">Seminavis robusta</name>
    <dbReference type="NCBI Taxonomy" id="568900"/>
    <lineage>
        <taxon>Eukaryota</taxon>
        <taxon>Sar</taxon>
        <taxon>Stramenopiles</taxon>
        <taxon>Ochrophyta</taxon>
        <taxon>Bacillariophyta</taxon>
        <taxon>Bacillariophyceae</taxon>
        <taxon>Bacillariophycidae</taxon>
        <taxon>Naviculales</taxon>
        <taxon>Naviculaceae</taxon>
        <taxon>Seminavis</taxon>
    </lineage>
</organism>
<evidence type="ECO:0000313" key="2">
    <source>
        <dbReference type="Proteomes" id="UP001153069"/>
    </source>
</evidence>